<evidence type="ECO:0000256" key="1">
    <source>
        <dbReference type="SAM" id="MobiDB-lite"/>
    </source>
</evidence>
<reference evidence="2 3" key="1">
    <citation type="submission" date="2015-06" db="EMBL/GenBank/DDBJ databases">
        <title>Expansion of signal transduction pathways in fungi by whole-genome duplication.</title>
        <authorList>
            <consortium name="DOE Joint Genome Institute"/>
            <person name="Corrochano L.M."/>
            <person name="Kuo A."/>
            <person name="Marcet-Houben M."/>
            <person name="Polaino S."/>
            <person name="Salamov A."/>
            <person name="Villalobos J.M."/>
            <person name="Alvarez M.I."/>
            <person name="Avalos J."/>
            <person name="Benito E.P."/>
            <person name="Benoit I."/>
            <person name="Burger G."/>
            <person name="Camino L.P."/>
            <person name="Canovas D."/>
            <person name="Cerda-Olmedo E."/>
            <person name="Cheng J.-F."/>
            <person name="Dominguez A."/>
            <person name="Elias M."/>
            <person name="Eslava A.P."/>
            <person name="Glaser F."/>
            <person name="Grimwood J."/>
            <person name="Gutierrez G."/>
            <person name="Heitman J."/>
            <person name="Henrissat B."/>
            <person name="Iturriaga E.A."/>
            <person name="Lang B.F."/>
            <person name="Lavin J.L."/>
            <person name="Lee S."/>
            <person name="Li W."/>
            <person name="Lindquist E."/>
            <person name="Lopez-Garcia S."/>
            <person name="Luque E.M."/>
            <person name="Marcos A.T."/>
            <person name="Martin J."/>
            <person name="Mccluskey K."/>
            <person name="Medina H.R."/>
            <person name="Miralles-Duran A."/>
            <person name="Miyazaki A."/>
            <person name="Munoz-Torres E."/>
            <person name="Oguiza J.A."/>
            <person name="Ohm R."/>
            <person name="Olmedo M."/>
            <person name="Orejas M."/>
            <person name="Ortiz-Castellanos L."/>
            <person name="Pisabarro A.G."/>
            <person name="Rodriguez-Romero J."/>
            <person name="Ruiz-Herrera J."/>
            <person name="Ruiz-Vazquez R."/>
            <person name="Sanz C."/>
            <person name="Schackwitz W."/>
            <person name="Schmutz J."/>
            <person name="Shahriari M."/>
            <person name="Shelest E."/>
            <person name="Silva-Franco F."/>
            <person name="Soanes D."/>
            <person name="Syed K."/>
            <person name="Tagua V.G."/>
            <person name="Talbot N.J."/>
            <person name="Thon M."/>
            <person name="De Vries R.P."/>
            <person name="Wiebenga A."/>
            <person name="Yadav J.S."/>
            <person name="Braun E.L."/>
            <person name="Baker S."/>
            <person name="Garre V."/>
            <person name="Horwitz B."/>
            <person name="Torres-Martinez S."/>
            <person name="Idnurm A."/>
            <person name="Herrera-Estrella A."/>
            <person name="Gabaldon T."/>
            <person name="Grigoriev I.V."/>
        </authorList>
    </citation>
    <scope>NUCLEOTIDE SEQUENCE [LARGE SCALE GENOMIC DNA]</scope>
    <source>
        <strain evidence="2 3">CBS 277.49</strain>
    </source>
</reference>
<dbReference type="Proteomes" id="UP000077051">
    <property type="component" value="Unassembled WGS sequence"/>
</dbReference>
<dbReference type="AlphaFoldDB" id="A0A168KXC7"/>
<accession>A0A168KXC7</accession>
<dbReference type="OrthoDB" id="2289903at2759"/>
<gene>
    <name evidence="2" type="ORF">MUCCIDRAFT_155996</name>
</gene>
<protein>
    <submittedName>
        <fullName evidence="2">Uncharacterized protein</fullName>
    </submittedName>
</protein>
<proteinExistence type="predicted"/>
<comment type="caution">
    <text evidence="2">The sequence shown here is derived from an EMBL/GenBank/DDBJ whole genome shotgun (WGS) entry which is preliminary data.</text>
</comment>
<keyword evidence="3" id="KW-1185">Reference proteome</keyword>
<feature type="compositionally biased region" description="Low complexity" evidence="1">
    <location>
        <begin position="15"/>
        <end position="35"/>
    </location>
</feature>
<dbReference type="EMBL" id="AMYB01000004">
    <property type="protein sequence ID" value="OAD02877.1"/>
    <property type="molecule type" value="Genomic_DNA"/>
</dbReference>
<feature type="region of interest" description="Disordered" evidence="1">
    <location>
        <begin position="1"/>
        <end position="35"/>
    </location>
</feature>
<sequence>MPKEQKDVLADPSNSTSSAADAATTTGATMSATASMSVSVSTYPSTLSGGSTIMVTSTMSTKPTSSLAGGKSSSTPKNNMDNSNTSGSNKQAVLGWSVALAGVVGAASWMA</sequence>
<feature type="region of interest" description="Disordered" evidence="1">
    <location>
        <begin position="52"/>
        <end position="89"/>
    </location>
</feature>
<evidence type="ECO:0000313" key="3">
    <source>
        <dbReference type="Proteomes" id="UP000077051"/>
    </source>
</evidence>
<organism evidence="2 3">
    <name type="scientific">Mucor lusitanicus CBS 277.49</name>
    <dbReference type="NCBI Taxonomy" id="747725"/>
    <lineage>
        <taxon>Eukaryota</taxon>
        <taxon>Fungi</taxon>
        <taxon>Fungi incertae sedis</taxon>
        <taxon>Mucoromycota</taxon>
        <taxon>Mucoromycotina</taxon>
        <taxon>Mucoromycetes</taxon>
        <taxon>Mucorales</taxon>
        <taxon>Mucorineae</taxon>
        <taxon>Mucoraceae</taxon>
        <taxon>Mucor</taxon>
    </lineage>
</organism>
<evidence type="ECO:0000313" key="2">
    <source>
        <dbReference type="EMBL" id="OAD02877.1"/>
    </source>
</evidence>
<dbReference type="VEuPathDB" id="FungiDB:MUCCIDRAFT_155996"/>
<name>A0A168KXC7_MUCCL</name>